<feature type="region of interest" description="Disordered" evidence="1">
    <location>
        <begin position="29"/>
        <end position="87"/>
    </location>
</feature>
<evidence type="ECO:0000313" key="3">
    <source>
        <dbReference type="Proteomes" id="UP000734854"/>
    </source>
</evidence>
<dbReference type="PANTHER" id="PTHR34570">
    <property type="entry name" value="OS03G0593100 PROTEIN"/>
    <property type="match status" value="1"/>
</dbReference>
<protein>
    <submittedName>
        <fullName evidence="2">Uncharacterized protein</fullName>
    </submittedName>
</protein>
<dbReference type="Proteomes" id="UP000734854">
    <property type="component" value="Unassembled WGS sequence"/>
</dbReference>
<dbReference type="EMBL" id="JACMSC010000021">
    <property type="protein sequence ID" value="KAG6470832.1"/>
    <property type="molecule type" value="Genomic_DNA"/>
</dbReference>
<gene>
    <name evidence="2" type="ORF">ZIOFF_071912</name>
</gene>
<evidence type="ECO:0000256" key="1">
    <source>
        <dbReference type="SAM" id="MobiDB-lite"/>
    </source>
</evidence>
<proteinExistence type="predicted"/>
<accession>A0A8J5CA86</accession>
<organism evidence="2 3">
    <name type="scientific">Zingiber officinale</name>
    <name type="common">Ginger</name>
    <name type="synonym">Amomum zingiber</name>
    <dbReference type="NCBI Taxonomy" id="94328"/>
    <lineage>
        <taxon>Eukaryota</taxon>
        <taxon>Viridiplantae</taxon>
        <taxon>Streptophyta</taxon>
        <taxon>Embryophyta</taxon>
        <taxon>Tracheophyta</taxon>
        <taxon>Spermatophyta</taxon>
        <taxon>Magnoliopsida</taxon>
        <taxon>Liliopsida</taxon>
        <taxon>Zingiberales</taxon>
        <taxon>Zingiberaceae</taxon>
        <taxon>Zingiber</taxon>
    </lineage>
</organism>
<dbReference type="AlphaFoldDB" id="A0A8J5CA86"/>
<sequence>MRRENNHQTVSQSSIALLQERFRQLQTVKEMREEREQERAWSQGGRSNADAQCAQPIWFNHPELPPPSRPHRGSGPPSCWPGNRGDHTADLHQALKSSLPMNLNLWPNQSTSQHLATCTEQDVDTTLHL</sequence>
<name>A0A8J5CA86_ZINOF</name>
<keyword evidence="3" id="KW-1185">Reference proteome</keyword>
<comment type="caution">
    <text evidence="2">The sequence shown here is derived from an EMBL/GenBank/DDBJ whole genome shotgun (WGS) entry which is preliminary data.</text>
</comment>
<evidence type="ECO:0000313" key="2">
    <source>
        <dbReference type="EMBL" id="KAG6470832.1"/>
    </source>
</evidence>
<reference evidence="2 3" key="1">
    <citation type="submission" date="2020-08" db="EMBL/GenBank/DDBJ databases">
        <title>Plant Genome Project.</title>
        <authorList>
            <person name="Zhang R.-G."/>
        </authorList>
    </citation>
    <scope>NUCLEOTIDE SEQUENCE [LARGE SCALE GENOMIC DNA]</scope>
    <source>
        <tissue evidence="2">Rhizome</tissue>
    </source>
</reference>
<dbReference type="PANTHER" id="PTHR34570:SF12">
    <property type="entry name" value="EXPRESSED PROTEIN"/>
    <property type="match status" value="1"/>
</dbReference>
<feature type="compositionally biased region" description="Basic and acidic residues" evidence="1">
    <location>
        <begin position="29"/>
        <end position="39"/>
    </location>
</feature>